<keyword evidence="4" id="KW-1185">Reference proteome</keyword>
<sequence>MEFWCSLLFTVAISLLLTTSSRAANKDKSLECNDRMITQCQCGENGTIQDVYVTGCLMNASNNSHVCQPCSNSCDLFSYCKACSKQHCLTCPTGRTGKFCENLEQIVVNSSSKLYKQRIENDPEDTTRSLLQNKLLFLSDPSETQKEVTFVSDKYKYNYIPGNSNFTNISDLIENIYPVDNRTAFDYSSKKINYSFNESAKSIYSTLPTIKLENLTLGISLINTDALQLPQNNLYGRYEKKFERFFDLFKSSNKSSWHKKHISGLSGSENNTSWTITESEASKETNQNSSTKNPKVFLNKLEKPIELKVPQTLPDKQSNLSKNLENKYTLLNPLNTSLFKIAFIVVDDNKPSKKVNFTQETLIEYGKEKEMKNKTITYRGESVNKVEKKNMSSGNDNYSNWQKFVMNLINLITQTENKYSDEEPFKTNYLIDLTSTEKVADHYGNEQLHRFNDINKKLNAKFLSKLIKDFLTFIDTEESATNPVETFRSQFNSPVSYIKKHESLKNDGNNAKFRSGEQSGELDSTNSEVATHHGQTELQHHSNNLYMIPFEEFVHKINIVLDLLIGNPTEMDHLEEREENSEMSEENLDDILQDTNDNYDQCTSSSEFCAQETLEKKLFQTNPTFYEPSLTPDNIRNKIINPHLKEIGTGRKTESKEINFSKKLLKFLTNPHVNISKYNKPIDQNSRQKQDLPLIHRHGENITEDGEHASASLLLESKENITSRSKRALSDEAWCPVSNKMLNADLDCTIWSYQKFCILECHPGFTNENKYFRCSREQDTWNPELIPCLPTGKHNVAYGKQGNNVDEIVEKDSGTETGQDNNWDTDENDKGVENERVMGFEYSEETGEENKSKRSYGNKNQHRREIENKSEDFRINGNTTENEKKESYGKIDSNEYRKKTENRNDSFVQFDTTKEKIAKSTQIKKEDYEIKKKSKKGRDGFPKFENGKKEKGKDFNRMNSDQYRKKLEDESGSFVTIINTEAKENNHKELNDAKSQNEKKLEEENVSEIVSMEITSLRPAVSFHSLKNNHKKRNRLQERKGNFEKSFHF</sequence>
<reference evidence="3" key="1">
    <citation type="submission" date="2020-08" db="EMBL/GenBank/DDBJ databases">
        <title>Multicomponent nature underlies the extraordinary mechanical properties of spider dragline silk.</title>
        <authorList>
            <person name="Kono N."/>
            <person name="Nakamura H."/>
            <person name="Mori M."/>
            <person name="Yoshida Y."/>
            <person name="Ohtoshi R."/>
            <person name="Malay A.D."/>
            <person name="Moran D.A.P."/>
            <person name="Tomita M."/>
            <person name="Numata K."/>
            <person name="Arakawa K."/>
        </authorList>
    </citation>
    <scope>NUCLEOTIDE SEQUENCE</scope>
</reference>
<dbReference type="InterPro" id="IPR009030">
    <property type="entry name" value="Growth_fac_rcpt_cys_sf"/>
</dbReference>
<feature type="region of interest" description="Disordered" evidence="1">
    <location>
        <begin position="841"/>
        <end position="897"/>
    </location>
</feature>
<feature type="compositionally biased region" description="Basic and acidic residues" evidence="1">
    <location>
        <begin position="985"/>
        <end position="1003"/>
    </location>
</feature>
<organism evidence="3 4">
    <name type="scientific">Nephila pilipes</name>
    <name type="common">Giant wood spider</name>
    <name type="synonym">Nephila maculata</name>
    <dbReference type="NCBI Taxonomy" id="299642"/>
    <lineage>
        <taxon>Eukaryota</taxon>
        <taxon>Metazoa</taxon>
        <taxon>Ecdysozoa</taxon>
        <taxon>Arthropoda</taxon>
        <taxon>Chelicerata</taxon>
        <taxon>Arachnida</taxon>
        <taxon>Araneae</taxon>
        <taxon>Araneomorphae</taxon>
        <taxon>Entelegynae</taxon>
        <taxon>Araneoidea</taxon>
        <taxon>Nephilidae</taxon>
        <taxon>Nephila</taxon>
    </lineage>
</organism>
<feature type="compositionally biased region" description="Polar residues" evidence="1">
    <location>
        <begin position="516"/>
        <end position="529"/>
    </location>
</feature>
<dbReference type="SUPFAM" id="SSF57184">
    <property type="entry name" value="Growth factor receptor domain"/>
    <property type="match status" value="1"/>
</dbReference>
<dbReference type="OrthoDB" id="6429933at2759"/>
<name>A0A8X6UMV1_NEPPI</name>
<dbReference type="EMBL" id="BMAW01032510">
    <property type="protein sequence ID" value="GFU25910.1"/>
    <property type="molecule type" value="Genomic_DNA"/>
</dbReference>
<dbReference type="Proteomes" id="UP000887013">
    <property type="component" value="Unassembled WGS sequence"/>
</dbReference>
<feature type="region of interest" description="Disordered" evidence="1">
    <location>
        <begin position="985"/>
        <end position="1004"/>
    </location>
</feature>
<feature type="chain" id="PRO_5036445570" description="Sushi domain-containing protein" evidence="2">
    <location>
        <begin position="24"/>
        <end position="1049"/>
    </location>
</feature>
<feature type="region of interest" description="Disordered" evidence="1">
    <location>
        <begin position="506"/>
        <end position="537"/>
    </location>
</feature>
<proteinExistence type="predicted"/>
<feature type="signal peptide" evidence="2">
    <location>
        <begin position="1"/>
        <end position="23"/>
    </location>
</feature>
<feature type="compositionally biased region" description="Basic and acidic residues" evidence="1">
    <location>
        <begin position="881"/>
        <end position="897"/>
    </location>
</feature>
<accession>A0A8X6UMV1</accession>
<protein>
    <recommendedName>
        <fullName evidence="5">Sushi domain-containing protein</fullName>
    </recommendedName>
</protein>
<feature type="region of interest" description="Disordered" evidence="1">
    <location>
        <begin position="929"/>
        <end position="968"/>
    </location>
</feature>
<keyword evidence="2" id="KW-0732">Signal</keyword>
<feature type="compositionally biased region" description="Basic residues" evidence="1">
    <location>
        <begin position="853"/>
        <end position="862"/>
    </location>
</feature>
<evidence type="ECO:0008006" key="5">
    <source>
        <dbReference type="Google" id="ProtNLM"/>
    </source>
</evidence>
<evidence type="ECO:0000313" key="3">
    <source>
        <dbReference type="EMBL" id="GFU25910.1"/>
    </source>
</evidence>
<feature type="compositionally biased region" description="Basic and acidic residues" evidence="1">
    <location>
        <begin position="1035"/>
        <end position="1049"/>
    </location>
</feature>
<gene>
    <name evidence="3" type="primary">NCL1_12209</name>
    <name evidence="3" type="ORF">NPIL_350101</name>
</gene>
<dbReference type="AlphaFoldDB" id="A0A8X6UMV1"/>
<evidence type="ECO:0000256" key="1">
    <source>
        <dbReference type="SAM" id="MobiDB-lite"/>
    </source>
</evidence>
<feature type="region of interest" description="Disordered" evidence="1">
    <location>
        <begin position="1028"/>
        <end position="1049"/>
    </location>
</feature>
<evidence type="ECO:0000313" key="4">
    <source>
        <dbReference type="Proteomes" id="UP000887013"/>
    </source>
</evidence>
<evidence type="ECO:0000256" key="2">
    <source>
        <dbReference type="SAM" id="SignalP"/>
    </source>
</evidence>
<comment type="caution">
    <text evidence="3">The sequence shown here is derived from an EMBL/GenBank/DDBJ whole genome shotgun (WGS) entry which is preliminary data.</text>
</comment>
<feature type="compositionally biased region" description="Basic and acidic residues" evidence="1">
    <location>
        <begin position="863"/>
        <end position="874"/>
    </location>
</feature>